<gene>
    <name evidence="1" type="ORF">SDC9_190271</name>
</gene>
<accession>A0A645I2V5</accession>
<name>A0A645I2V5_9ZZZZ</name>
<reference evidence="1" key="1">
    <citation type="submission" date="2019-08" db="EMBL/GenBank/DDBJ databases">
        <authorList>
            <person name="Kucharzyk K."/>
            <person name="Murdoch R.W."/>
            <person name="Higgins S."/>
            <person name="Loffler F."/>
        </authorList>
    </citation>
    <scope>NUCLEOTIDE SEQUENCE</scope>
</reference>
<proteinExistence type="predicted"/>
<protein>
    <submittedName>
        <fullName evidence="1">Uncharacterized protein</fullName>
    </submittedName>
</protein>
<organism evidence="1">
    <name type="scientific">bioreactor metagenome</name>
    <dbReference type="NCBI Taxonomy" id="1076179"/>
    <lineage>
        <taxon>unclassified sequences</taxon>
        <taxon>metagenomes</taxon>
        <taxon>ecological metagenomes</taxon>
    </lineage>
</organism>
<evidence type="ECO:0000313" key="1">
    <source>
        <dbReference type="EMBL" id="MPN42714.1"/>
    </source>
</evidence>
<sequence>MVSITICGYILYVTKLDSADVLLTNLTMKEYSFPRI</sequence>
<dbReference type="AlphaFoldDB" id="A0A645I2V5"/>
<dbReference type="EMBL" id="VSSQ01100645">
    <property type="protein sequence ID" value="MPN42714.1"/>
    <property type="molecule type" value="Genomic_DNA"/>
</dbReference>
<comment type="caution">
    <text evidence="1">The sequence shown here is derived from an EMBL/GenBank/DDBJ whole genome shotgun (WGS) entry which is preliminary data.</text>
</comment>